<name>A0A6L5Z5A0_9RHOB</name>
<dbReference type="SUPFAM" id="SSF82544">
    <property type="entry name" value="GckA/TtuD-like"/>
    <property type="match status" value="1"/>
</dbReference>
<dbReference type="GO" id="GO:0008887">
    <property type="term" value="F:glycerate kinase activity"/>
    <property type="evidence" value="ECO:0007669"/>
    <property type="project" value="InterPro"/>
</dbReference>
<dbReference type="PANTHER" id="PTHR12227">
    <property type="entry name" value="GLYCERATE KINASE"/>
    <property type="match status" value="1"/>
</dbReference>
<dbReference type="GO" id="GO:0005737">
    <property type="term" value="C:cytoplasm"/>
    <property type="evidence" value="ECO:0007669"/>
    <property type="project" value="TreeGrafter"/>
</dbReference>
<dbReference type="Gene3D" id="3.40.50.10180">
    <property type="entry name" value="Glycerate kinase, MOFRL-like N-terminal domain"/>
    <property type="match status" value="1"/>
</dbReference>
<dbReference type="Pfam" id="PF05161">
    <property type="entry name" value="MOFRL"/>
    <property type="match status" value="1"/>
</dbReference>
<sequence>MDENTLLRALFAAAVDAALPKRIVPPFVPDRVPGRLVVVGAGKASAAMAAAVEARYDGPMTGLVVTRYDHAVPCRHVEIVEAAHPVPDAAGAEGARRMLDLLHGLGEDDVVLALISGGGSALLTLMAEGMDLDDAVTLNKALLASGAGIDAMNCIRRHLSQTAGGRLAAAAHPARLIALAISDVPGDDLLNIASGPTVGDPTTLADARALVARHALDLPPHMLAALDDAANESVKPGDPRLARAEAHLIAAPLASLEAAAAVARRSGLRAEIQGDALEGEARELGAAFAELALQRQKAMTPGDAPLVLISGGETTVTLPRDGRDLGDGGRNVDFLMGLAQRLDGAPGIWALAGDTDGVDGLAEVAGAIVTPDTVARSGREALETALRRFDGHGYFRALGDQVITGPTLTNVNDFRAILVLPG</sequence>
<evidence type="ECO:0000259" key="2">
    <source>
        <dbReference type="Pfam" id="PF13660"/>
    </source>
</evidence>
<protein>
    <submittedName>
        <fullName evidence="3">DUF4147 domain-containing protein</fullName>
    </submittedName>
</protein>
<keyword evidence="4" id="KW-1185">Reference proteome</keyword>
<dbReference type="InterPro" id="IPR039760">
    <property type="entry name" value="MOFRL_protein"/>
</dbReference>
<dbReference type="Proteomes" id="UP000474957">
    <property type="component" value="Unassembled WGS sequence"/>
</dbReference>
<feature type="domain" description="MOFRL" evidence="1">
    <location>
        <begin position="307"/>
        <end position="413"/>
    </location>
</feature>
<dbReference type="InterPro" id="IPR037035">
    <property type="entry name" value="GK-like_C_sf"/>
</dbReference>
<organism evidence="3 4">
    <name type="scientific">Halovulum marinum</name>
    <dbReference type="NCBI Taxonomy" id="2662447"/>
    <lineage>
        <taxon>Bacteria</taxon>
        <taxon>Pseudomonadati</taxon>
        <taxon>Pseudomonadota</taxon>
        <taxon>Alphaproteobacteria</taxon>
        <taxon>Rhodobacterales</taxon>
        <taxon>Paracoccaceae</taxon>
        <taxon>Halovulum</taxon>
    </lineage>
</organism>
<feature type="domain" description="MOFRL-associated" evidence="2">
    <location>
        <begin position="7"/>
        <end position="226"/>
    </location>
</feature>
<proteinExistence type="predicted"/>
<comment type="caution">
    <text evidence="3">The sequence shown here is derived from an EMBL/GenBank/DDBJ whole genome shotgun (WGS) entry which is preliminary data.</text>
</comment>
<evidence type="ECO:0000313" key="3">
    <source>
        <dbReference type="EMBL" id="MSU91587.1"/>
    </source>
</evidence>
<evidence type="ECO:0000313" key="4">
    <source>
        <dbReference type="Proteomes" id="UP000474957"/>
    </source>
</evidence>
<reference evidence="3 4" key="1">
    <citation type="submission" date="2019-10" db="EMBL/GenBank/DDBJ databases">
        <title>Cognatihalovulum marinum gen. nov. sp. nov., a new member of the family Rhodobacteraceae isolated from deep seawater of the Northwest Indian Ocean.</title>
        <authorList>
            <person name="Ruan C."/>
            <person name="Wang J."/>
            <person name="Zheng X."/>
            <person name="Song L."/>
            <person name="Zhu Y."/>
            <person name="Huang Y."/>
            <person name="Lu Z."/>
            <person name="Du W."/>
            <person name="Huang L."/>
            <person name="Dai X."/>
        </authorList>
    </citation>
    <scope>NUCLEOTIDE SEQUENCE [LARGE SCALE GENOMIC DNA]</scope>
    <source>
        <strain evidence="3 4">2CG4</strain>
    </source>
</reference>
<dbReference type="PANTHER" id="PTHR12227:SF0">
    <property type="entry name" value="GLYCERATE KINASE"/>
    <property type="match status" value="1"/>
</dbReference>
<dbReference type="Pfam" id="PF13660">
    <property type="entry name" value="DUF4147"/>
    <property type="match status" value="1"/>
</dbReference>
<dbReference type="InterPro" id="IPR038614">
    <property type="entry name" value="GK_N_sf"/>
</dbReference>
<dbReference type="Gene3D" id="3.40.1480.10">
    <property type="entry name" value="MOFRL domain"/>
    <property type="match status" value="1"/>
</dbReference>
<dbReference type="InterPro" id="IPR025286">
    <property type="entry name" value="MOFRL_assoc_dom"/>
</dbReference>
<dbReference type="EMBL" id="WIND01000022">
    <property type="protein sequence ID" value="MSU91587.1"/>
    <property type="molecule type" value="Genomic_DNA"/>
</dbReference>
<dbReference type="InterPro" id="IPR007835">
    <property type="entry name" value="MOFRL"/>
</dbReference>
<accession>A0A6L5Z5A0</accession>
<evidence type="ECO:0000259" key="1">
    <source>
        <dbReference type="Pfam" id="PF05161"/>
    </source>
</evidence>
<dbReference type="RefSeq" id="WP_154448900.1">
    <property type="nucleotide sequence ID" value="NZ_WIND01000022.1"/>
</dbReference>
<gene>
    <name evidence="3" type="ORF">GE300_18570</name>
</gene>
<dbReference type="AlphaFoldDB" id="A0A6L5Z5A0"/>